<dbReference type="InterPro" id="IPR021896">
    <property type="entry name" value="THAP9-like_HTH"/>
</dbReference>
<dbReference type="EMBL" id="CAXLJM020000162">
    <property type="protein sequence ID" value="CAL8145084.1"/>
    <property type="molecule type" value="Genomic_DNA"/>
</dbReference>
<evidence type="ECO:0000259" key="2">
    <source>
        <dbReference type="Pfam" id="PF12017"/>
    </source>
</evidence>
<name>A0ABP1S6X5_9HEXA</name>
<gene>
    <name evidence="3" type="ORF">ODALV1_LOCUS30389</name>
</gene>
<keyword evidence="4" id="KW-1185">Reference proteome</keyword>
<protein>
    <recommendedName>
        <fullName evidence="2">THAP9-like helix-turn-helix domain-containing protein</fullName>
    </recommendedName>
</protein>
<feature type="region of interest" description="Disordered" evidence="1">
    <location>
        <begin position="134"/>
        <end position="153"/>
    </location>
</feature>
<evidence type="ECO:0000313" key="3">
    <source>
        <dbReference type="EMBL" id="CAL8145084.1"/>
    </source>
</evidence>
<dbReference type="Pfam" id="PF12017">
    <property type="entry name" value="Tnp_P_element"/>
    <property type="match status" value="1"/>
</dbReference>
<feature type="non-terminal residue" evidence="3">
    <location>
        <position position="1"/>
    </location>
</feature>
<evidence type="ECO:0000256" key="1">
    <source>
        <dbReference type="SAM" id="MobiDB-lite"/>
    </source>
</evidence>
<dbReference type="Proteomes" id="UP001642540">
    <property type="component" value="Unassembled WGS sequence"/>
</dbReference>
<reference evidence="3 4" key="1">
    <citation type="submission" date="2024-08" db="EMBL/GenBank/DDBJ databases">
        <authorList>
            <person name="Cucini C."/>
            <person name="Frati F."/>
        </authorList>
    </citation>
    <scope>NUCLEOTIDE SEQUENCE [LARGE SCALE GENOMIC DNA]</scope>
</reference>
<comment type="caution">
    <text evidence="3">The sequence shown here is derived from an EMBL/GenBank/DDBJ whole genome shotgun (WGS) entry which is preliminary data.</text>
</comment>
<sequence length="227" mass="26766">SNERENGLIFYVLQTETNLWKKYPSRNCAPITFREDFVSEMGQRRRIAKDLLHGENLEKTVYVPLNNVQIADINCDAIRCDCGAAVKLKEQEITTQRLSQELEEAKTRNHDRLKKLDNASHELRNTHHDVRVLRQKDKRNEEKKRKCEEDKKSSKVVRIENQAPFLDTSNCHIAFLNDLMERTRCSGNSPFSYMLKEFSFELHYTSPRAYKFVRSYLPCLPHPRIFC</sequence>
<feature type="domain" description="THAP9-like helix-turn-helix" evidence="2">
    <location>
        <begin position="178"/>
        <end position="224"/>
    </location>
</feature>
<evidence type="ECO:0000313" key="4">
    <source>
        <dbReference type="Proteomes" id="UP001642540"/>
    </source>
</evidence>
<accession>A0ABP1S6X5</accession>
<organism evidence="3 4">
    <name type="scientific">Orchesella dallaii</name>
    <dbReference type="NCBI Taxonomy" id="48710"/>
    <lineage>
        <taxon>Eukaryota</taxon>
        <taxon>Metazoa</taxon>
        <taxon>Ecdysozoa</taxon>
        <taxon>Arthropoda</taxon>
        <taxon>Hexapoda</taxon>
        <taxon>Collembola</taxon>
        <taxon>Entomobryomorpha</taxon>
        <taxon>Entomobryoidea</taxon>
        <taxon>Orchesellidae</taxon>
        <taxon>Orchesellinae</taxon>
        <taxon>Orchesella</taxon>
    </lineage>
</organism>
<proteinExistence type="predicted"/>